<protein>
    <submittedName>
        <fullName evidence="1">Uncharacterized protein</fullName>
    </submittedName>
</protein>
<accession>A0A177SR55</accession>
<dbReference type="AlphaFoldDB" id="A0A177SR55"/>
<organism evidence="1 2">
    <name type="scientific">Pseudomonas putida</name>
    <name type="common">Arthrobacter siderocapsulatus</name>
    <dbReference type="NCBI Taxonomy" id="303"/>
    <lineage>
        <taxon>Bacteria</taxon>
        <taxon>Pseudomonadati</taxon>
        <taxon>Pseudomonadota</taxon>
        <taxon>Gammaproteobacteria</taxon>
        <taxon>Pseudomonadales</taxon>
        <taxon>Pseudomonadaceae</taxon>
        <taxon>Pseudomonas</taxon>
    </lineage>
</organism>
<evidence type="ECO:0000313" key="1">
    <source>
        <dbReference type="EMBL" id="OAI93452.1"/>
    </source>
</evidence>
<name>A0A177SR55_PSEPU</name>
<sequence length="65" mass="7535">MNICELYSTNGACTKERLDLNAEKIPSGQIPLNQKRYHSKWILVAKILQILMKTLRKLPKKKLVI</sequence>
<comment type="caution">
    <text evidence="1">The sequence shown here is derived from an EMBL/GenBank/DDBJ whole genome shotgun (WGS) entry which is preliminary data.</text>
</comment>
<dbReference type="EMBL" id="LUCV01000011">
    <property type="protein sequence ID" value="OAI93452.1"/>
    <property type="molecule type" value="Genomic_DNA"/>
</dbReference>
<dbReference type="Proteomes" id="UP000077752">
    <property type="component" value="Unassembled WGS sequence"/>
</dbReference>
<proteinExistence type="predicted"/>
<evidence type="ECO:0000313" key="2">
    <source>
        <dbReference type="Proteomes" id="UP000077752"/>
    </source>
</evidence>
<reference evidence="1 2" key="1">
    <citation type="submission" date="2016-03" db="EMBL/GenBank/DDBJ databases">
        <title>Draft Genome Assembly of Pseudomonas putida strain CBF10-2.</title>
        <authorList>
            <person name="Iyer R.S."/>
            <person name="Damania A."/>
        </authorList>
    </citation>
    <scope>NUCLEOTIDE SEQUENCE [LARGE SCALE GENOMIC DNA]</scope>
    <source>
        <strain evidence="1 2">CBF10-2</strain>
    </source>
</reference>
<gene>
    <name evidence="1" type="ORF">AYO28_13720</name>
</gene>